<keyword evidence="1" id="KW-0132">Cell division</keyword>
<keyword evidence="2" id="KW-1185">Reference proteome</keyword>
<dbReference type="EMBL" id="WTYK01000002">
    <property type="protein sequence ID" value="MXP40854.1"/>
    <property type="molecule type" value="Genomic_DNA"/>
</dbReference>
<protein>
    <submittedName>
        <fullName evidence="1">Cell division protein ZapA</fullName>
    </submittedName>
</protein>
<dbReference type="OrthoDB" id="9797575at2"/>
<dbReference type="Gene3D" id="3.30.160.880">
    <property type="entry name" value="Cell division protein ZapA protomer, N-terminal domain"/>
    <property type="match status" value="1"/>
</dbReference>
<organism evidence="1 2">
    <name type="scientific">Croceibacterium soli</name>
    <dbReference type="NCBI Taxonomy" id="1739690"/>
    <lineage>
        <taxon>Bacteria</taxon>
        <taxon>Pseudomonadati</taxon>
        <taxon>Pseudomonadota</taxon>
        <taxon>Alphaproteobacteria</taxon>
        <taxon>Sphingomonadales</taxon>
        <taxon>Erythrobacteraceae</taxon>
        <taxon>Croceibacterium</taxon>
    </lineage>
</organism>
<dbReference type="GO" id="GO:0051301">
    <property type="term" value="P:cell division"/>
    <property type="evidence" value="ECO:0007669"/>
    <property type="project" value="UniProtKB-KW"/>
</dbReference>
<gene>
    <name evidence="1" type="primary">zapA</name>
    <name evidence="1" type="ORF">GRI75_04235</name>
</gene>
<accession>A0A6I4USW0</accession>
<comment type="caution">
    <text evidence="1">The sequence shown here is derived from an EMBL/GenBank/DDBJ whole genome shotgun (WGS) entry which is preliminary data.</text>
</comment>
<name>A0A6I4USW0_9SPHN</name>
<dbReference type="InterPro" id="IPR036192">
    <property type="entry name" value="Cell_div_ZapA-like_sf"/>
</dbReference>
<dbReference type="InterPro" id="IPR042233">
    <property type="entry name" value="Cell_div_ZapA_N"/>
</dbReference>
<proteinExistence type="predicted"/>
<reference evidence="1 2" key="1">
    <citation type="submission" date="2019-12" db="EMBL/GenBank/DDBJ databases">
        <title>Genomic-based taxomic classification of the family Erythrobacteraceae.</title>
        <authorList>
            <person name="Xu L."/>
        </authorList>
    </citation>
    <scope>NUCLEOTIDE SEQUENCE [LARGE SCALE GENOMIC DNA]</scope>
    <source>
        <strain evidence="1 2">MCCC 1K02066</strain>
    </source>
</reference>
<dbReference type="Proteomes" id="UP000469159">
    <property type="component" value="Unassembled WGS sequence"/>
</dbReference>
<evidence type="ECO:0000313" key="2">
    <source>
        <dbReference type="Proteomes" id="UP000469159"/>
    </source>
</evidence>
<dbReference type="RefSeq" id="WP_160745712.1">
    <property type="nucleotide sequence ID" value="NZ_WTYK01000002.1"/>
</dbReference>
<dbReference type="Pfam" id="PF05164">
    <property type="entry name" value="ZapA"/>
    <property type="match status" value="1"/>
</dbReference>
<evidence type="ECO:0000313" key="1">
    <source>
        <dbReference type="EMBL" id="MXP40854.1"/>
    </source>
</evidence>
<dbReference type="InterPro" id="IPR007838">
    <property type="entry name" value="Cell_div_ZapA-like"/>
</dbReference>
<dbReference type="SUPFAM" id="SSF102829">
    <property type="entry name" value="Cell division protein ZapA-like"/>
    <property type="match status" value="1"/>
</dbReference>
<sequence length="103" mass="11033">MSNVTLEIAGRKFAVACAPGEEQHIAMLGRTIDEKLAGMPNVTNQSEARVLLFAALLLADENHELKQARPTAEPAPDIAEPLEALAERLESLAMRLENGPASS</sequence>
<dbReference type="AlphaFoldDB" id="A0A6I4USW0"/>
<keyword evidence="1" id="KW-0131">Cell cycle</keyword>